<keyword evidence="1" id="KW-0732">Signal</keyword>
<sequence length="616" mass="64915">MNRAPRSRRYGLAAAAATALVAALVAPTTQAAAAPVPPGGGSLGENVIVLDPSMPKAQVQDRLNALARAQAGNEFGPQRYAILFRPGTYGTAADPLVFPVGFYESVAGLGRSPGDVVINGSVDVYNQCVGGDQSQCYATTNFWRSLSNLTVNVAGQSGCYGNTDFWAVSQAAPLRRVQLNGNVTLMDYCTGSPAWASGGFIADSKFTGGTVINGSQQQFFTRTSNLDGWTNAVWNQVFCGTEGAPAQSFSTEQGAAPYTTLDTCPVTREAPYLYLDDQGRYRVLVPAAQRDSRGTSWEDGPTPGRSTALDDFFVVRPGATVPQINAALRAGRDLLFTPGVYELPEAIKVTRPGTQVIGLGFATLVPTGGNAAVKVDDVDGVTLSGLIVDAGEQKSPVLVQIGNRGSKAAHRADPITLSDVFFRVGGALNGAADTALEVNSDDTLIDDAWIWRADHGTGGGNWSSARSDTGLVVNGDRVTATGLAVEHFQKTEVQWNGEQGRVVFFQNENPYDVPNQAAWMASPQQKGYPAFAVGPKVKTFEGWGMGSYSYFNQGVDIRNSMAFQAPTTPGVKFHDLLTVFLNGSGGIDSVINGTGRPVDPAFGGPSNVVSYPVATP</sequence>
<dbReference type="RefSeq" id="WP_285739153.1">
    <property type="nucleotide sequence ID" value="NZ_BSSA01000025.1"/>
</dbReference>
<dbReference type="Proteomes" id="UP001165041">
    <property type="component" value="Unassembled WGS sequence"/>
</dbReference>
<accession>A0A9W6QEC9</accession>
<evidence type="ECO:0000256" key="1">
    <source>
        <dbReference type="SAM" id="SignalP"/>
    </source>
</evidence>
<proteinExistence type="predicted"/>
<dbReference type="CDD" id="cd23669">
    <property type="entry name" value="GH55_SacteLam55A-like"/>
    <property type="match status" value="1"/>
</dbReference>
<dbReference type="Gene3D" id="2.160.20.10">
    <property type="entry name" value="Single-stranded right-handed beta-helix, Pectin lyase-like"/>
    <property type="match status" value="2"/>
</dbReference>
<dbReference type="InterPro" id="IPR059186">
    <property type="entry name" value="SACTE_4363"/>
</dbReference>
<dbReference type="InterPro" id="IPR006311">
    <property type="entry name" value="TAT_signal"/>
</dbReference>
<reference evidence="2" key="1">
    <citation type="submission" date="2023-02" db="EMBL/GenBank/DDBJ databases">
        <title>Kitasatospora phosalacinea NBRC 14627.</title>
        <authorList>
            <person name="Ichikawa N."/>
            <person name="Sato H."/>
            <person name="Tonouchi N."/>
        </authorList>
    </citation>
    <scope>NUCLEOTIDE SEQUENCE</scope>
    <source>
        <strain evidence="2">NBRC 14627</strain>
    </source>
</reference>
<evidence type="ECO:0000313" key="2">
    <source>
        <dbReference type="EMBL" id="GLW73509.1"/>
    </source>
</evidence>
<dbReference type="InterPro" id="IPR011050">
    <property type="entry name" value="Pectin_lyase_fold/virulence"/>
</dbReference>
<dbReference type="EMBL" id="BSSA01000025">
    <property type="protein sequence ID" value="GLW73509.1"/>
    <property type="molecule type" value="Genomic_DNA"/>
</dbReference>
<name>A0A9W6QEC9_9ACTN</name>
<dbReference type="InterPro" id="IPR012334">
    <property type="entry name" value="Pectin_lyas_fold"/>
</dbReference>
<comment type="caution">
    <text evidence="2">The sequence shown here is derived from an EMBL/GenBank/DDBJ whole genome shotgun (WGS) entry which is preliminary data.</text>
</comment>
<feature type="signal peptide" evidence="1">
    <location>
        <begin position="1"/>
        <end position="33"/>
    </location>
</feature>
<protein>
    <recommendedName>
        <fullName evidence="4">Coagulation factor 5/8 type domain-containing protein</fullName>
    </recommendedName>
</protein>
<evidence type="ECO:0008006" key="4">
    <source>
        <dbReference type="Google" id="ProtNLM"/>
    </source>
</evidence>
<gene>
    <name evidence="2" type="ORF">Kpho02_58080</name>
</gene>
<evidence type="ECO:0000313" key="3">
    <source>
        <dbReference type="Proteomes" id="UP001165041"/>
    </source>
</evidence>
<dbReference type="PROSITE" id="PS51318">
    <property type="entry name" value="TAT"/>
    <property type="match status" value="1"/>
</dbReference>
<organism evidence="2 3">
    <name type="scientific">Kitasatospora phosalacinea</name>
    <dbReference type="NCBI Taxonomy" id="2065"/>
    <lineage>
        <taxon>Bacteria</taxon>
        <taxon>Bacillati</taxon>
        <taxon>Actinomycetota</taxon>
        <taxon>Actinomycetes</taxon>
        <taxon>Kitasatosporales</taxon>
        <taxon>Streptomycetaceae</taxon>
        <taxon>Kitasatospora</taxon>
    </lineage>
</organism>
<dbReference type="AlphaFoldDB" id="A0A9W6QEC9"/>
<feature type="chain" id="PRO_5040926592" description="Coagulation factor 5/8 type domain-containing protein" evidence="1">
    <location>
        <begin position="34"/>
        <end position="616"/>
    </location>
</feature>
<dbReference type="SUPFAM" id="SSF51126">
    <property type="entry name" value="Pectin lyase-like"/>
    <property type="match status" value="1"/>
</dbReference>